<accession>A0A6G1E1R9</accession>
<feature type="transmembrane region" description="Helical" evidence="1">
    <location>
        <begin position="39"/>
        <end position="55"/>
    </location>
</feature>
<sequence>MVPYVSVLGVEEPHEGRIKRAFLAQWEGIKYRRRRRAQALLLLSPLWVGVLASAWEAGGDDDDHAAVGEEAASTKHPYMSSSPFSDLVVVVLFVCAVVAAVLHQRVLVCARRSMHQRLHGWNKSSSMLRSVRLSLPP</sequence>
<reference evidence="2 3" key="1">
    <citation type="submission" date="2019-11" db="EMBL/GenBank/DDBJ databases">
        <title>Whole genome sequence of Oryza granulata.</title>
        <authorList>
            <person name="Li W."/>
        </authorList>
    </citation>
    <scope>NUCLEOTIDE SEQUENCE [LARGE SCALE GENOMIC DNA]</scope>
    <source>
        <strain evidence="3">cv. Menghai</strain>
        <tissue evidence="2">Leaf</tissue>
    </source>
</reference>
<dbReference type="AlphaFoldDB" id="A0A6G1E1R9"/>
<keyword evidence="1" id="KW-1133">Transmembrane helix</keyword>
<evidence type="ECO:0000313" key="3">
    <source>
        <dbReference type="Proteomes" id="UP000479710"/>
    </source>
</evidence>
<keyword evidence="1" id="KW-0812">Transmembrane</keyword>
<proteinExistence type="predicted"/>
<comment type="caution">
    <text evidence="2">The sequence shown here is derived from an EMBL/GenBank/DDBJ whole genome shotgun (WGS) entry which is preliminary data.</text>
</comment>
<gene>
    <name evidence="2" type="ORF">E2562_023579</name>
</gene>
<evidence type="ECO:0000256" key="1">
    <source>
        <dbReference type="SAM" id="Phobius"/>
    </source>
</evidence>
<dbReference type="OrthoDB" id="664896at2759"/>
<dbReference type="Proteomes" id="UP000479710">
    <property type="component" value="Unassembled WGS sequence"/>
</dbReference>
<feature type="transmembrane region" description="Helical" evidence="1">
    <location>
        <begin position="87"/>
        <end position="108"/>
    </location>
</feature>
<protein>
    <submittedName>
        <fullName evidence="2">Uncharacterized protein</fullName>
    </submittedName>
</protein>
<keyword evidence="3" id="KW-1185">Reference proteome</keyword>
<name>A0A6G1E1R9_9ORYZ</name>
<dbReference type="EMBL" id="SPHZ02000005">
    <property type="protein sequence ID" value="KAF0918432.1"/>
    <property type="molecule type" value="Genomic_DNA"/>
</dbReference>
<organism evidence="2 3">
    <name type="scientific">Oryza meyeriana var. granulata</name>
    <dbReference type="NCBI Taxonomy" id="110450"/>
    <lineage>
        <taxon>Eukaryota</taxon>
        <taxon>Viridiplantae</taxon>
        <taxon>Streptophyta</taxon>
        <taxon>Embryophyta</taxon>
        <taxon>Tracheophyta</taxon>
        <taxon>Spermatophyta</taxon>
        <taxon>Magnoliopsida</taxon>
        <taxon>Liliopsida</taxon>
        <taxon>Poales</taxon>
        <taxon>Poaceae</taxon>
        <taxon>BOP clade</taxon>
        <taxon>Oryzoideae</taxon>
        <taxon>Oryzeae</taxon>
        <taxon>Oryzinae</taxon>
        <taxon>Oryza</taxon>
        <taxon>Oryza meyeriana</taxon>
    </lineage>
</organism>
<keyword evidence="1" id="KW-0472">Membrane</keyword>
<evidence type="ECO:0000313" key="2">
    <source>
        <dbReference type="EMBL" id="KAF0918432.1"/>
    </source>
</evidence>